<keyword evidence="1" id="KW-0479">Metal-binding</keyword>
<evidence type="ECO:0000256" key="2">
    <source>
        <dbReference type="ARBA" id="ARBA00022771"/>
    </source>
</evidence>
<proteinExistence type="predicted"/>
<reference evidence="7" key="1">
    <citation type="journal article" date="2021" name="Open Biol.">
        <title>Shared evolutionary footprints suggest mitochondrial oxidative damage underlies multiple complex I losses in fungi.</title>
        <authorList>
            <person name="Schikora-Tamarit M.A."/>
            <person name="Marcet-Houben M."/>
            <person name="Nosek J."/>
            <person name="Gabaldon T."/>
        </authorList>
    </citation>
    <scope>NUCLEOTIDE SEQUENCE</scope>
    <source>
        <strain evidence="7">CBS6341</strain>
    </source>
</reference>
<dbReference type="PANTHER" id="PTHR46007">
    <property type="entry name" value="MEDIATOR OF RNA POLYMERASE II TRANSCRIPTION SUBUNIT 12"/>
    <property type="match status" value="1"/>
</dbReference>
<sequence>MSTNPVPSFDRNQEALATSIALALNNFDPHEQQKQQQDHHEQQQEQQQDQQHDQQEQQQAQQAQHLQLQEQIVDEQQQSSTETQKQNQEHQPQQVQQKQNQSQQQSSSVPVDPSITSESDADRELIQSTAQAVVNSTKLKLHQYNSLPKPPNFPKVSKPRVNKPGQKFGAKKRSWVWNWFVQDPIDCNIAICDFCGKVIKRLGSDKGSPKKLGEHLKTHKIDSTSFNSKRNGSQLAPLQPSSNIGDVGKNNININNNNNNNISNNNSNHYFNTLNSNQTTYRDQSIQPASDETNQFAQPGYYPPGITSSIDQFQESPYTQIKFQKEIVKFLVTNKLPLSVVKSKSFRQLIYTLRPGALQDLNELNHLYDPLLDVISNDQSDGQQTQQQQQQQQHQEEDQSSSNANNHGQTQENNDGNNDHINSNTAWV</sequence>
<feature type="compositionally biased region" description="Polar residues" evidence="5">
    <location>
        <begin position="403"/>
        <end position="412"/>
    </location>
</feature>
<dbReference type="Pfam" id="PF02892">
    <property type="entry name" value="zf-BED"/>
    <property type="match status" value="1"/>
</dbReference>
<dbReference type="OrthoDB" id="4095286at2759"/>
<dbReference type="GO" id="GO:0016592">
    <property type="term" value="C:mediator complex"/>
    <property type="evidence" value="ECO:0007669"/>
    <property type="project" value="TreeGrafter"/>
</dbReference>
<feature type="region of interest" description="Disordered" evidence="5">
    <location>
        <begin position="143"/>
        <end position="168"/>
    </location>
</feature>
<reference evidence="7" key="2">
    <citation type="submission" date="2021-01" db="EMBL/GenBank/DDBJ databases">
        <authorList>
            <person name="Schikora-Tamarit M.A."/>
        </authorList>
    </citation>
    <scope>NUCLEOTIDE SEQUENCE</scope>
    <source>
        <strain evidence="7">CBS6341</strain>
    </source>
</reference>
<feature type="region of interest" description="Disordered" evidence="5">
    <location>
        <begin position="376"/>
        <end position="428"/>
    </location>
</feature>
<evidence type="ECO:0000256" key="1">
    <source>
        <dbReference type="ARBA" id="ARBA00022723"/>
    </source>
</evidence>
<gene>
    <name evidence="7" type="ORF">WICMUC_002860</name>
</gene>
<dbReference type="InterPro" id="IPR051647">
    <property type="entry name" value="Mediator_comp_sub12"/>
</dbReference>
<dbReference type="GO" id="GO:0003713">
    <property type="term" value="F:transcription coactivator activity"/>
    <property type="evidence" value="ECO:0007669"/>
    <property type="project" value="TreeGrafter"/>
</dbReference>
<dbReference type="GO" id="GO:0003677">
    <property type="term" value="F:DNA binding"/>
    <property type="evidence" value="ECO:0007669"/>
    <property type="project" value="InterPro"/>
</dbReference>
<comment type="caution">
    <text evidence="7">The sequence shown here is derived from an EMBL/GenBank/DDBJ whole genome shotgun (WGS) entry which is preliminary data.</text>
</comment>
<keyword evidence="3" id="KW-0862">Zinc</keyword>
<evidence type="ECO:0000259" key="6">
    <source>
        <dbReference type="PROSITE" id="PS50808"/>
    </source>
</evidence>
<dbReference type="PROSITE" id="PS50808">
    <property type="entry name" value="ZF_BED"/>
    <property type="match status" value="1"/>
</dbReference>
<dbReference type="GO" id="GO:0045944">
    <property type="term" value="P:positive regulation of transcription by RNA polymerase II"/>
    <property type="evidence" value="ECO:0007669"/>
    <property type="project" value="TreeGrafter"/>
</dbReference>
<dbReference type="GO" id="GO:0008270">
    <property type="term" value="F:zinc ion binding"/>
    <property type="evidence" value="ECO:0007669"/>
    <property type="project" value="UniProtKB-KW"/>
</dbReference>
<dbReference type="PANTHER" id="PTHR46007:SF12">
    <property type="entry name" value="C2H2-TYPE DOMAIN-CONTAINING PROTEIN-RELATED"/>
    <property type="match status" value="1"/>
</dbReference>
<evidence type="ECO:0000313" key="7">
    <source>
        <dbReference type="EMBL" id="KAH3675028.1"/>
    </source>
</evidence>
<dbReference type="EMBL" id="JAEUBF010000782">
    <property type="protein sequence ID" value="KAH3675028.1"/>
    <property type="molecule type" value="Genomic_DNA"/>
</dbReference>
<dbReference type="SMART" id="SM00614">
    <property type="entry name" value="ZnF_BED"/>
    <property type="match status" value="1"/>
</dbReference>
<feature type="compositionally biased region" description="Polar residues" evidence="5">
    <location>
        <begin position="224"/>
        <end position="244"/>
    </location>
</feature>
<evidence type="ECO:0000256" key="5">
    <source>
        <dbReference type="SAM" id="MobiDB-lite"/>
    </source>
</evidence>
<accession>A0A9P8PMI1</accession>
<dbReference type="Proteomes" id="UP000769528">
    <property type="component" value="Unassembled WGS sequence"/>
</dbReference>
<keyword evidence="8" id="KW-1185">Reference proteome</keyword>
<feature type="region of interest" description="Disordered" evidence="5">
    <location>
        <begin position="20"/>
        <end position="122"/>
    </location>
</feature>
<feature type="compositionally biased region" description="Basic and acidic residues" evidence="5">
    <location>
        <begin position="28"/>
        <end position="43"/>
    </location>
</feature>
<evidence type="ECO:0000256" key="3">
    <source>
        <dbReference type="ARBA" id="ARBA00022833"/>
    </source>
</evidence>
<keyword evidence="2 4" id="KW-0863">Zinc-finger</keyword>
<evidence type="ECO:0000256" key="4">
    <source>
        <dbReference type="PROSITE-ProRule" id="PRU00027"/>
    </source>
</evidence>
<feature type="region of interest" description="Disordered" evidence="5">
    <location>
        <begin position="224"/>
        <end position="246"/>
    </location>
</feature>
<feature type="domain" description="BED-type" evidence="6">
    <location>
        <begin position="171"/>
        <end position="226"/>
    </location>
</feature>
<name>A0A9P8PMI1_9ASCO</name>
<dbReference type="AlphaFoldDB" id="A0A9P8PMI1"/>
<feature type="compositionally biased region" description="Low complexity" evidence="5">
    <location>
        <begin position="56"/>
        <end position="110"/>
    </location>
</feature>
<evidence type="ECO:0000313" key="8">
    <source>
        <dbReference type="Proteomes" id="UP000769528"/>
    </source>
</evidence>
<feature type="compositionally biased region" description="Low complexity" evidence="5">
    <location>
        <begin position="413"/>
        <end position="428"/>
    </location>
</feature>
<dbReference type="InterPro" id="IPR003656">
    <property type="entry name" value="Znf_BED"/>
</dbReference>
<protein>
    <recommendedName>
        <fullName evidence="6">BED-type domain-containing protein</fullName>
    </recommendedName>
</protein>
<organism evidence="7 8">
    <name type="scientific">Wickerhamomyces mucosus</name>
    <dbReference type="NCBI Taxonomy" id="1378264"/>
    <lineage>
        <taxon>Eukaryota</taxon>
        <taxon>Fungi</taxon>
        <taxon>Dikarya</taxon>
        <taxon>Ascomycota</taxon>
        <taxon>Saccharomycotina</taxon>
        <taxon>Saccharomycetes</taxon>
        <taxon>Phaffomycetales</taxon>
        <taxon>Wickerhamomycetaceae</taxon>
        <taxon>Wickerhamomyces</taxon>
    </lineage>
</organism>
<feature type="compositionally biased region" description="Low complexity" evidence="5">
    <location>
        <begin position="378"/>
        <end position="393"/>
    </location>
</feature>